<sequence>MIELEEIRSSTQKEWSAAGETADEALELERNDDKGFEDADELDAIGLADTKGLLDQTELLGTTGELDEA</sequence>
<name>A0AAD6N0I3_9EURO</name>
<organism evidence="2 3">
    <name type="scientific">Penicillium malachiteum</name>
    <dbReference type="NCBI Taxonomy" id="1324776"/>
    <lineage>
        <taxon>Eukaryota</taxon>
        <taxon>Fungi</taxon>
        <taxon>Dikarya</taxon>
        <taxon>Ascomycota</taxon>
        <taxon>Pezizomycotina</taxon>
        <taxon>Eurotiomycetes</taxon>
        <taxon>Eurotiomycetidae</taxon>
        <taxon>Eurotiales</taxon>
        <taxon>Aspergillaceae</taxon>
        <taxon>Penicillium</taxon>
    </lineage>
</organism>
<protein>
    <submittedName>
        <fullName evidence="2">Uncharacterized protein</fullName>
    </submittedName>
</protein>
<evidence type="ECO:0000313" key="2">
    <source>
        <dbReference type="EMBL" id="KAJ5738888.1"/>
    </source>
</evidence>
<comment type="caution">
    <text evidence="2">The sequence shown here is derived from an EMBL/GenBank/DDBJ whole genome shotgun (WGS) entry which is preliminary data.</text>
</comment>
<proteinExistence type="predicted"/>
<dbReference type="AlphaFoldDB" id="A0AAD6N0I3"/>
<keyword evidence="3" id="KW-1185">Reference proteome</keyword>
<evidence type="ECO:0000256" key="1">
    <source>
        <dbReference type="SAM" id="MobiDB-lite"/>
    </source>
</evidence>
<gene>
    <name evidence="2" type="ORF">N7493_002043</name>
</gene>
<reference evidence="2" key="1">
    <citation type="journal article" date="2023" name="IMA Fungus">
        <title>Comparative genomic study of the Penicillium genus elucidates a diverse pangenome and 15 lateral gene transfer events.</title>
        <authorList>
            <person name="Petersen C."/>
            <person name="Sorensen T."/>
            <person name="Nielsen M.R."/>
            <person name="Sondergaard T.E."/>
            <person name="Sorensen J.L."/>
            <person name="Fitzpatrick D.A."/>
            <person name="Frisvad J.C."/>
            <person name="Nielsen K.L."/>
        </authorList>
    </citation>
    <scope>NUCLEOTIDE SEQUENCE</scope>
    <source>
        <strain evidence="2">IBT 17514</strain>
    </source>
</reference>
<dbReference type="Proteomes" id="UP001215712">
    <property type="component" value="Unassembled WGS sequence"/>
</dbReference>
<dbReference type="EMBL" id="JAQJAN010000002">
    <property type="protein sequence ID" value="KAJ5738888.1"/>
    <property type="molecule type" value="Genomic_DNA"/>
</dbReference>
<reference evidence="2" key="2">
    <citation type="submission" date="2023-01" db="EMBL/GenBank/DDBJ databases">
        <authorList>
            <person name="Petersen C."/>
        </authorList>
    </citation>
    <scope>NUCLEOTIDE SEQUENCE</scope>
    <source>
        <strain evidence="2">IBT 17514</strain>
    </source>
</reference>
<accession>A0AAD6N0I3</accession>
<evidence type="ECO:0000313" key="3">
    <source>
        <dbReference type="Proteomes" id="UP001215712"/>
    </source>
</evidence>
<feature type="region of interest" description="Disordered" evidence="1">
    <location>
        <begin position="1"/>
        <end position="32"/>
    </location>
</feature>